<evidence type="ECO:0000313" key="3">
    <source>
        <dbReference type="Proteomes" id="UP001208938"/>
    </source>
</evidence>
<keyword evidence="1" id="KW-1133">Transmembrane helix</keyword>
<feature type="transmembrane region" description="Helical" evidence="1">
    <location>
        <begin position="144"/>
        <end position="165"/>
    </location>
</feature>
<sequence>MRGIEIFTHAVRMVFGNFNTVLRIGGVALLVMVVLLQLTGAAYFNPPAATTTDAVMPAVFTSPGLLLLNIAQIIIGLWVVVAWHRYILLEEEPGAFVPRFSGSAIWRYIVAGFFYSLTIAIVAIPLGLLAGVVAFIVLSPGSQSHMAAGILSAVIVFFPVIWLAYRLSPVLPAAAIENRLKLKEAWSATKDGGASLILLGIITIVGSGLINLPASFLADVSVPLGLLWAAMANWVAMMVGASILTTIYGVYVEKRTLNV</sequence>
<name>A0ABT3GUK0_9RHOB</name>
<proteinExistence type="predicted"/>
<comment type="caution">
    <text evidence="2">The sequence shown here is derived from an EMBL/GenBank/DDBJ whole genome shotgun (WGS) entry which is preliminary data.</text>
</comment>
<organism evidence="2 3">
    <name type="scientific">Pararhodobacter zhoushanensis</name>
    <dbReference type="NCBI Taxonomy" id="2479545"/>
    <lineage>
        <taxon>Bacteria</taxon>
        <taxon>Pseudomonadati</taxon>
        <taxon>Pseudomonadota</taxon>
        <taxon>Alphaproteobacteria</taxon>
        <taxon>Rhodobacterales</taxon>
        <taxon>Paracoccaceae</taxon>
        <taxon>Pararhodobacter</taxon>
    </lineage>
</organism>
<feature type="transmembrane region" description="Helical" evidence="1">
    <location>
        <begin position="21"/>
        <end position="44"/>
    </location>
</feature>
<reference evidence="2 3" key="1">
    <citation type="submission" date="2022-10" db="EMBL/GenBank/DDBJ databases">
        <title>Pararhodobacter sp. nov., isolated from marine algae.</title>
        <authorList>
            <person name="Choi B.J."/>
            <person name="Kim J.M."/>
            <person name="Lee J.K."/>
            <person name="Choi D.G."/>
            <person name="Jeon C.O."/>
        </authorList>
    </citation>
    <scope>NUCLEOTIDE SEQUENCE [LARGE SCALE GENOMIC DNA]</scope>
    <source>
        <strain evidence="2 3">ZQ420</strain>
    </source>
</reference>
<keyword evidence="1" id="KW-0472">Membrane</keyword>
<evidence type="ECO:0000256" key="1">
    <source>
        <dbReference type="SAM" id="Phobius"/>
    </source>
</evidence>
<evidence type="ECO:0000313" key="2">
    <source>
        <dbReference type="EMBL" id="MCW1931233.1"/>
    </source>
</evidence>
<keyword evidence="1" id="KW-0812">Transmembrane</keyword>
<dbReference type="EMBL" id="JAPDFL010000001">
    <property type="protein sequence ID" value="MCW1931233.1"/>
    <property type="molecule type" value="Genomic_DNA"/>
</dbReference>
<gene>
    <name evidence="2" type="ORF">OKW52_02850</name>
</gene>
<dbReference type="Proteomes" id="UP001208938">
    <property type="component" value="Unassembled WGS sequence"/>
</dbReference>
<feature type="transmembrane region" description="Helical" evidence="1">
    <location>
        <begin position="193"/>
        <end position="214"/>
    </location>
</feature>
<evidence type="ECO:0008006" key="4">
    <source>
        <dbReference type="Google" id="ProtNLM"/>
    </source>
</evidence>
<feature type="transmembrane region" description="Helical" evidence="1">
    <location>
        <begin position="105"/>
        <end position="138"/>
    </location>
</feature>
<keyword evidence="3" id="KW-1185">Reference proteome</keyword>
<protein>
    <recommendedName>
        <fullName evidence="4">Glycerophosphoryl diester phosphodiesterase membrane domain-containing protein</fullName>
    </recommendedName>
</protein>
<accession>A0ABT3GUK0</accession>
<feature type="transmembrane region" description="Helical" evidence="1">
    <location>
        <begin position="64"/>
        <end position="84"/>
    </location>
</feature>
<feature type="transmembrane region" description="Helical" evidence="1">
    <location>
        <begin position="226"/>
        <end position="251"/>
    </location>
</feature>
<dbReference type="RefSeq" id="WP_264504367.1">
    <property type="nucleotide sequence ID" value="NZ_JAPDFL010000001.1"/>
</dbReference>